<proteinExistence type="predicted"/>
<dbReference type="PANTHER" id="PTHR43364:SF4">
    <property type="entry name" value="NAD(P)-LINKED OXIDOREDUCTASE SUPERFAMILY PROTEIN"/>
    <property type="match status" value="1"/>
</dbReference>
<evidence type="ECO:0000256" key="2">
    <source>
        <dbReference type="SAM" id="MobiDB-lite"/>
    </source>
</evidence>
<dbReference type="Pfam" id="PF00248">
    <property type="entry name" value="Aldo_ket_red"/>
    <property type="match status" value="1"/>
</dbReference>
<protein>
    <recommendedName>
        <fullName evidence="3">NADP-dependent oxidoreductase domain-containing protein</fullName>
    </recommendedName>
</protein>
<dbReference type="SUPFAM" id="SSF51430">
    <property type="entry name" value="NAD(P)-linked oxidoreductase"/>
    <property type="match status" value="1"/>
</dbReference>
<dbReference type="Proteomes" id="UP000663846">
    <property type="component" value="Unassembled WGS sequence"/>
</dbReference>
<feature type="region of interest" description="Disordered" evidence="2">
    <location>
        <begin position="33"/>
        <end position="58"/>
    </location>
</feature>
<dbReference type="PANTHER" id="PTHR43364">
    <property type="entry name" value="NADH-SPECIFIC METHYLGLYOXAL REDUCTASE-RELATED"/>
    <property type="match status" value="1"/>
</dbReference>
<dbReference type="InterPro" id="IPR050523">
    <property type="entry name" value="AKR_Detox_Biosynth"/>
</dbReference>
<reference evidence="4" key="1">
    <citation type="submission" date="2021-01" db="EMBL/GenBank/DDBJ databases">
        <authorList>
            <person name="Kaushik A."/>
        </authorList>
    </citation>
    <scope>NUCLEOTIDE SEQUENCE</scope>
    <source>
        <strain evidence="4">AG1-1C</strain>
    </source>
</reference>
<evidence type="ECO:0000313" key="5">
    <source>
        <dbReference type="Proteomes" id="UP000663846"/>
    </source>
</evidence>
<dbReference type="Gene3D" id="3.20.20.100">
    <property type="entry name" value="NADP-dependent oxidoreductase domain"/>
    <property type="match status" value="1"/>
</dbReference>
<evidence type="ECO:0000256" key="1">
    <source>
        <dbReference type="ARBA" id="ARBA00023002"/>
    </source>
</evidence>
<feature type="compositionally biased region" description="Polar residues" evidence="2">
    <location>
        <begin position="49"/>
        <end position="58"/>
    </location>
</feature>
<dbReference type="InterPro" id="IPR023210">
    <property type="entry name" value="NADP_OxRdtase_dom"/>
</dbReference>
<evidence type="ECO:0000313" key="4">
    <source>
        <dbReference type="EMBL" id="CAE6404989.1"/>
    </source>
</evidence>
<dbReference type="InterPro" id="IPR036812">
    <property type="entry name" value="NAD(P)_OxRdtase_dom_sf"/>
</dbReference>
<dbReference type="AlphaFoldDB" id="A0A8H3AAH0"/>
<accession>A0A8H3AAH0</accession>
<feature type="domain" description="NADP-dependent oxidoreductase" evidence="3">
    <location>
        <begin position="107"/>
        <end position="182"/>
    </location>
</feature>
<dbReference type="EMBL" id="CAJMWS010000307">
    <property type="protein sequence ID" value="CAE6404989.1"/>
    <property type="molecule type" value="Genomic_DNA"/>
</dbReference>
<organism evidence="4 5">
    <name type="scientific">Rhizoctonia solani</name>
    <dbReference type="NCBI Taxonomy" id="456999"/>
    <lineage>
        <taxon>Eukaryota</taxon>
        <taxon>Fungi</taxon>
        <taxon>Dikarya</taxon>
        <taxon>Basidiomycota</taxon>
        <taxon>Agaricomycotina</taxon>
        <taxon>Agaricomycetes</taxon>
        <taxon>Cantharellales</taxon>
        <taxon>Ceratobasidiaceae</taxon>
        <taxon>Rhizoctonia</taxon>
    </lineage>
</organism>
<name>A0A8H3AAH0_9AGAM</name>
<comment type="caution">
    <text evidence="4">The sequence shown here is derived from an EMBL/GenBank/DDBJ whole genome shotgun (WGS) entry which is preliminary data.</text>
</comment>
<evidence type="ECO:0000259" key="3">
    <source>
        <dbReference type="Pfam" id="PF00248"/>
    </source>
</evidence>
<dbReference type="GO" id="GO:0016491">
    <property type="term" value="F:oxidoreductase activity"/>
    <property type="evidence" value="ECO:0007669"/>
    <property type="project" value="UniProtKB-KW"/>
</dbReference>
<sequence length="230" mass="25531">MKPRHKWKYAEASGGTSAWFTPASAARSYERAYPPELGRPRQEQKLQLDPSSSPTTTNVSLSTAMTVTYIQSADSPYGETIVVAELWGLNSSVDASPIISRGVISPFGQARKHIFRSIKQILKARQLGHIDVVQYNISDPNEPLAETMRALNDVVQAGYVHYVIISSFHVWQLRAMRVYNEANGLTPYVSFQELSGSTWEEPMVAPLDRLGSEVSPIGSFEKPLLFESLA</sequence>
<gene>
    <name evidence="4" type="ORF">RDB_LOCUS59818</name>
</gene>
<keyword evidence="1" id="KW-0560">Oxidoreductase</keyword>